<dbReference type="AlphaFoldDB" id="A0ABD0QE54"/>
<name>A0ABD0QE54_CIRMR</name>
<sequence length="52" mass="6309">PNDYPDQDHVEVVLGAYNIDKMEKDQQRIPVMKFMRHSMFEKSKKQDYSYDI</sequence>
<proteinExistence type="predicted"/>
<dbReference type="InterPro" id="IPR043504">
    <property type="entry name" value="Peptidase_S1_PA_chymotrypsin"/>
</dbReference>
<dbReference type="Proteomes" id="UP001529510">
    <property type="component" value="Unassembled WGS sequence"/>
</dbReference>
<evidence type="ECO:0000313" key="2">
    <source>
        <dbReference type="Proteomes" id="UP001529510"/>
    </source>
</evidence>
<accession>A0ABD0QE54</accession>
<evidence type="ECO:0000313" key="1">
    <source>
        <dbReference type="EMBL" id="KAL0184530.1"/>
    </source>
</evidence>
<feature type="non-terminal residue" evidence="1">
    <location>
        <position position="52"/>
    </location>
</feature>
<feature type="non-terminal residue" evidence="1">
    <location>
        <position position="1"/>
    </location>
</feature>
<comment type="caution">
    <text evidence="1">The sequence shown here is derived from an EMBL/GenBank/DDBJ whole genome shotgun (WGS) entry which is preliminary data.</text>
</comment>
<dbReference type="Gene3D" id="2.40.10.10">
    <property type="entry name" value="Trypsin-like serine proteases"/>
    <property type="match status" value="1"/>
</dbReference>
<protein>
    <submittedName>
        <fullName evidence="1">Uncharacterized protein</fullName>
    </submittedName>
</protein>
<keyword evidence="2" id="KW-1185">Reference proteome</keyword>
<dbReference type="EMBL" id="JAMKFB020000009">
    <property type="protein sequence ID" value="KAL0184530.1"/>
    <property type="molecule type" value="Genomic_DNA"/>
</dbReference>
<gene>
    <name evidence="1" type="ORF">M9458_020226</name>
</gene>
<organism evidence="1 2">
    <name type="scientific">Cirrhinus mrigala</name>
    <name type="common">Mrigala</name>
    <dbReference type="NCBI Taxonomy" id="683832"/>
    <lineage>
        <taxon>Eukaryota</taxon>
        <taxon>Metazoa</taxon>
        <taxon>Chordata</taxon>
        <taxon>Craniata</taxon>
        <taxon>Vertebrata</taxon>
        <taxon>Euteleostomi</taxon>
        <taxon>Actinopterygii</taxon>
        <taxon>Neopterygii</taxon>
        <taxon>Teleostei</taxon>
        <taxon>Ostariophysi</taxon>
        <taxon>Cypriniformes</taxon>
        <taxon>Cyprinidae</taxon>
        <taxon>Labeoninae</taxon>
        <taxon>Labeonini</taxon>
        <taxon>Cirrhinus</taxon>
    </lineage>
</organism>
<reference evidence="1 2" key="1">
    <citation type="submission" date="2024-05" db="EMBL/GenBank/DDBJ databases">
        <title>Genome sequencing and assembly of Indian major carp, Cirrhinus mrigala (Hamilton, 1822).</title>
        <authorList>
            <person name="Mohindra V."/>
            <person name="Chowdhury L.M."/>
            <person name="Lal K."/>
            <person name="Jena J.K."/>
        </authorList>
    </citation>
    <scope>NUCLEOTIDE SEQUENCE [LARGE SCALE GENOMIC DNA]</scope>
    <source>
        <strain evidence="1">CM1030</strain>
        <tissue evidence="1">Blood</tissue>
    </source>
</reference>